<comment type="caution">
    <text evidence="2">The sequence shown here is derived from an EMBL/GenBank/DDBJ whole genome shotgun (WGS) entry which is preliminary data.</text>
</comment>
<evidence type="ECO:0000313" key="2">
    <source>
        <dbReference type="EMBL" id="MBB5159033.1"/>
    </source>
</evidence>
<evidence type="ECO:0000256" key="1">
    <source>
        <dbReference type="SAM" id="Phobius"/>
    </source>
</evidence>
<name>A0A840QKK9_9PSEU</name>
<keyword evidence="1" id="KW-0472">Membrane</keyword>
<keyword evidence="1" id="KW-1133">Transmembrane helix</keyword>
<keyword evidence="1" id="KW-0812">Transmembrane</keyword>
<sequence length="73" mass="7891">MSTFLWWIGDGILILVVFPIAVLLLLRIIRGLSAANRAIVSIGSLSREITQSLPQAVGEISAMAETADALRRD</sequence>
<dbReference type="EMBL" id="JACHIW010000002">
    <property type="protein sequence ID" value="MBB5159033.1"/>
    <property type="molecule type" value="Genomic_DNA"/>
</dbReference>
<dbReference type="RefSeq" id="WP_184731193.1">
    <property type="nucleotide sequence ID" value="NZ_JACHIW010000002.1"/>
</dbReference>
<gene>
    <name evidence="2" type="ORF">BJ970_006632</name>
</gene>
<evidence type="ECO:0000313" key="3">
    <source>
        <dbReference type="Proteomes" id="UP000584374"/>
    </source>
</evidence>
<accession>A0A840QKK9</accession>
<keyword evidence="3" id="KW-1185">Reference proteome</keyword>
<feature type="transmembrane region" description="Helical" evidence="1">
    <location>
        <begin position="6"/>
        <end position="29"/>
    </location>
</feature>
<reference evidence="2 3" key="1">
    <citation type="submission" date="2020-08" db="EMBL/GenBank/DDBJ databases">
        <title>Sequencing the genomes of 1000 actinobacteria strains.</title>
        <authorList>
            <person name="Klenk H.-P."/>
        </authorList>
    </citation>
    <scope>NUCLEOTIDE SEQUENCE [LARGE SCALE GENOMIC DNA]</scope>
    <source>
        <strain evidence="2 3">DSM 45584</strain>
    </source>
</reference>
<dbReference type="AlphaFoldDB" id="A0A840QKK9"/>
<dbReference type="Proteomes" id="UP000584374">
    <property type="component" value="Unassembled WGS sequence"/>
</dbReference>
<proteinExistence type="predicted"/>
<organism evidence="2 3">
    <name type="scientific">Saccharopolyspora phatthalungensis</name>
    <dbReference type="NCBI Taxonomy" id="664693"/>
    <lineage>
        <taxon>Bacteria</taxon>
        <taxon>Bacillati</taxon>
        <taxon>Actinomycetota</taxon>
        <taxon>Actinomycetes</taxon>
        <taxon>Pseudonocardiales</taxon>
        <taxon>Pseudonocardiaceae</taxon>
        <taxon>Saccharopolyspora</taxon>
    </lineage>
</organism>
<protein>
    <submittedName>
        <fullName evidence="2">Uncharacterized protein</fullName>
    </submittedName>
</protein>